<keyword evidence="1" id="KW-1185">Reference proteome</keyword>
<dbReference type="AlphaFoldDB" id="A0A914PEM3"/>
<protein>
    <submittedName>
        <fullName evidence="2">Uncharacterized protein</fullName>
    </submittedName>
</protein>
<sequence>MVFFELKCKQISSNSTHNIIFKHGLFRSLTTFDEYIEFYIRKSGKEKICCIIRKYFVINDSKTSKASYCIHFNWNNKSICENSAVIKETNTEKFMISGLDKNEHDCFKMLEDAIINTNRKK</sequence>
<proteinExistence type="predicted"/>
<organism evidence="1 2">
    <name type="scientific">Panagrolaimus davidi</name>
    <dbReference type="NCBI Taxonomy" id="227884"/>
    <lineage>
        <taxon>Eukaryota</taxon>
        <taxon>Metazoa</taxon>
        <taxon>Ecdysozoa</taxon>
        <taxon>Nematoda</taxon>
        <taxon>Chromadorea</taxon>
        <taxon>Rhabditida</taxon>
        <taxon>Tylenchina</taxon>
        <taxon>Panagrolaimomorpha</taxon>
        <taxon>Panagrolaimoidea</taxon>
        <taxon>Panagrolaimidae</taxon>
        <taxon>Panagrolaimus</taxon>
    </lineage>
</organism>
<evidence type="ECO:0000313" key="1">
    <source>
        <dbReference type="Proteomes" id="UP000887578"/>
    </source>
</evidence>
<accession>A0A914PEM3</accession>
<dbReference type="Proteomes" id="UP000887578">
    <property type="component" value="Unplaced"/>
</dbReference>
<reference evidence="2" key="1">
    <citation type="submission" date="2022-11" db="UniProtKB">
        <authorList>
            <consortium name="WormBaseParasite"/>
        </authorList>
    </citation>
    <scope>IDENTIFICATION</scope>
</reference>
<name>A0A914PEM3_9BILA</name>
<dbReference type="WBParaSite" id="PDA_v2.g16652.t1">
    <property type="protein sequence ID" value="PDA_v2.g16652.t1"/>
    <property type="gene ID" value="PDA_v2.g16652"/>
</dbReference>
<evidence type="ECO:0000313" key="2">
    <source>
        <dbReference type="WBParaSite" id="PDA_v2.g16652.t1"/>
    </source>
</evidence>